<name>A0ABD1LCQ4_9FABA</name>
<accession>A0ABD1LCQ4</accession>
<proteinExistence type="predicted"/>
<protein>
    <submittedName>
        <fullName evidence="1">Uncharacterized protein</fullName>
    </submittedName>
</protein>
<gene>
    <name evidence="1" type="ORF">Fmac_030264</name>
</gene>
<evidence type="ECO:0000313" key="2">
    <source>
        <dbReference type="Proteomes" id="UP001603857"/>
    </source>
</evidence>
<organism evidence="1 2">
    <name type="scientific">Flemingia macrophylla</name>
    <dbReference type="NCBI Taxonomy" id="520843"/>
    <lineage>
        <taxon>Eukaryota</taxon>
        <taxon>Viridiplantae</taxon>
        <taxon>Streptophyta</taxon>
        <taxon>Embryophyta</taxon>
        <taxon>Tracheophyta</taxon>
        <taxon>Spermatophyta</taxon>
        <taxon>Magnoliopsida</taxon>
        <taxon>eudicotyledons</taxon>
        <taxon>Gunneridae</taxon>
        <taxon>Pentapetalae</taxon>
        <taxon>rosids</taxon>
        <taxon>fabids</taxon>
        <taxon>Fabales</taxon>
        <taxon>Fabaceae</taxon>
        <taxon>Papilionoideae</taxon>
        <taxon>50 kb inversion clade</taxon>
        <taxon>NPAAA clade</taxon>
        <taxon>indigoferoid/millettioid clade</taxon>
        <taxon>Phaseoleae</taxon>
        <taxon>Flemingia</taxon>
    </lineage>
</organism>
<evidence type="ECO:0000313" key="1">
    <source>
        <dbReference type="EMBL" id="KAL2321295.1"/>
    </source>
</evidence>
<reference evidence="1 2" key="1">
    <citation type="submission" date="2024-08" db="EMBL/GenBank/DDBJ databases">
        <title>Insights into the chromosomal genome structure of Flemingia macrophylla.</title>
        <authorList>
            <person name="Ding Y."/>
            <person name="Zhao Y."/>
            <person name="Bi W."/>
            <person name="Wu M."/>
            <person name="Zhao G."/>
            <person name="Gong Y."/>
            <person name="Li W."/>
            <person name="Zhang P."/>
        </authorList>
    </citation>
    <scope>NUCLEOTIDE SEQUENCE [LARGE SCALE GENOMIC DNA]</scope>
    <source>
        <strain evidence="1">DYQJB</strain>
        <tissue evidence="1">Leaf</tissue>
    </source>
</reference>
<dbReference type="Proteomes" id="UP001603857">
    <property type="component" value="Unassembled WGS sequence"/>
</dbReference>
<comment type="caution">
    <text evidence="1">The sequence shown here is derived from an EMBL/GenBank/DDBJ whole genome shotgun (WGS) entry which is preliminary data.</text>
</comment>
<dbReference type="EMBL" id="JBGMDY010000010">
    <property type="protein sequence ID" value="KAL2321295.1"/>
    <property type="molecule type" value="Genomic_DNA"/>
</dbReference>
<dbReference type="AlphaFoldDB" id="A0ABD1LCQ4"/>
<sequence>MVYDMSQSSQDPPSWNFFLIFVDNSMAADLPTTIWQGIGGFPTASRMLFRIVCVDAAQHNLRKYNEMDLLSC</sequence>
<keyword evidence="2" id="KW-1185">Reference proteome</keyword>